<name>A0AAN8XNF8_POLSC</name>
<proteinExistence type="predicted"/>
<evidence type="ECO:0000313" key="2">
    <source>
        <dbReference type="Proteomes" id="UP001372834"/>
    </source>
</evidence>
<reference evidence="1 2" key="1">
    <citation type="submission" date="2023-10" db="EMBL/GenBank/DDBJ databases">
        <title>Genomes of two closely related lineages of the louse Polyplax serrata with different host specificities.</title>
        <authorList>
            <person name="Martinu J."/>
            <person name="Tarabai H."/>
            <person name="Stefka J."/>
            <person name="Hypsa V."/>
        </authorList>
    </citation>
    <scope>NUCLEOTIDE SEQUENCE [LARGE SCALE GENOMIC DNA]</scope>
    <source>
        <strain evidence="1">HR10_N</strain>
    </source>
</reference>
<dbReference type="Proteomes" id="UP001372834">
    <property type="component" value="Unassembled WGS sequence"/>
</dbReference>
<gene>
    <name evidence="1" type="ORF">RUM43_000360</name>
</gene>
<protein>
    <submittedName>
        <fullName evidence="1">Uncharacterized protein</fullName>
    </submittedName>
</protein>
<comment type="caution">
    <text evidence="1">The sequence shown here is derived from an EMBL/GenBank/DDBJ whole genome shotgun (WGS) entry which is preliminary data.</text>
</comment>
<evidence type="ECO:0000313" key="1">
    <source>
        <dbReference type="EMBL" id="KAK6644094.1"/>
    </source>
</evidence>
<sequence length="75" mass="8631">IKMHPEDSQRVIWRPRQTLPLQVSNLDKILRSGGLTSKPRLFPEDKKKASKTVVDEGFVKRLVKIPLRRAVLSDI</sequence>
<feature type="non-terminal residue" evidence="1">
    <location>
        <position position="1"/>
    </location>
</feature>
<accession>A0AAN8XNF8</accession>
<dbReference type="AlphaFoldDB" id="A0AAN8XNF8"/>
<organism evidence="1 2">
    <name type="scientific">Polyplax serrata</name>
    <name type="common">Common mouse louse</name>
    <dbReference type="NCBI Taxonomy" id="468196"/>
    <lineage>
        <taxon>Eukaryota</taxon>
        <taxon>Metazoa</taxon>
        <taxon>Ecdysozoa</taxon>
        <taxon>Arthropoda</taxon>
        <taxon>Hexapoda</taxon>
        <taxon>Insecta</taxon>
        <taxon>Pterygota</taxon>
        <taxon>Neoptera</taxon>
        <taxon>Paraneoptera</taxon>
        <taxon>Psocodea</taxon>
        <taxon>Troctomorpha</taxon>
        <taxon>Phthiraptera</taxon>
        <taxon>Anoplura</taxon>
        <taxon>Polyplacidae</taxon>
        <taxon>Polyplax</taxon>
    </lineage>
</organism>
<dbReference type="EMBL" id="JAWJWE010000001">
    <property type="protein sequence ID" value="KAK6644094.1"/>
    <property type="molecule type" value="Genomic_DNA"/>
</dbReference>